<dbReference type="InterPro" id="IPR052051">
    <property type="entry name" value="TCR_complex_component"/>
</dbReference>
<evidence type="ECO:0000259" key="9">
    <source>
        <dbReference type="SMART" id="SM00406"/>
    </source>
</evidence>
<evidence type="ECO:0000313" key="11">
    <source>
        <dbReference type="Proteomes" id="UP000770717"/>
    </source>
</evidence>
<dbReference type="InterPro" id="IPR013783">
    <property type="entry name" value="Ig-like_fold"/>
</dbReference>
<dbReference type="PANTHER" id="PTHR19433">
    <property type="entry name" value="T-CELL RECEPTOR ALPHA CHAIN V REGION-RELATED"/>
    <property type="match status" value="1"/>
</dbReference>
<evidence type="ECO:0000256" key="7">
    <source>
        <dbReference type="ARBA" id="ARBA00023180"/>
    </source>
</evidence>
<dbReference type="SMART" id="SM00406">
    <property type="entry name" value="IGv"/>
    <property type="match status" value="1"/>
</dbReference>
<keyword evidence="4" id="KW-0391">Immunity</keyword>
<keyword evidence="2" id="KW-1003">Cell membrane</keyword>
<accession>A0A8J6B9M9</accession>
<dbReference type="Pfam" id="PF07686">
    <property type="entry name" value="V-set"/>
    <property type="match status" value="1"/>
</dbReference>
<feature type="domain" description="Immunoglobulin V-set" evidence="9">
    <location>
        <begin position="33"/>
        <end position="107"/>
    </location>
</feature>
<dbReference type="Gene3D" id="2.60.40.10">
    <property type="entry name" value="Immunoglobulins"/>
    <property type="match status" value="1"/>
</dbReference>
<dbReference type="EMBL" id="WNTK01007781">
    <property type="protein sequence ID" value="KAG9463171.1"/>
    <property type="molecule type" value="Genomic_DNA"/>
</dbReference>
<evidence type="ECO:0000256" key="1">
    <source>
        <dbReference type="ARBA" id="ARBA00004236"/>
    </source>
</evidence>
<dbReference type="InterPro" id="IPR013106">
    <property type="entry name" value="Ig_V-set"/>
</dbReference>
<keyword evidence="11" id="KW-1185">Reference proteome</keyword>
<dbReference type="OrthoDB" id="8947657at2759"/>
<dbReference type="GO" id="GO:0009617">
    <property type="term" value="P:response to bacterium"/>
    <property type="evidence" value="ECO:0007669"/>
    <property type="project" value="TreeGrafter"/>
</dbReference>
<dbReference type="GO" id="GO:0002376">
    <property type="term" value="P:immune system process"/>
    <property type="evidence" value="ECO:0007669"/>
    <property type="project" value="UniProtKB-KW"/>
</dbReference>
<evidence type="ECO:0000256" key="2">
    <source>
        <dbReference type="ARBA" id="ARBA00022475"/>
    </source>
</evidence>
<dbReference type="SUPFAM" id="SSF48726">
    <property type="entry name" value="Immunoglobulin"/>
    <property type="match status" value="1"/>
</dbReference>
<dbReference type="Proteomes" id="UP000770717">
    <property type="component" value="Unassembled WGS sequence"/>
</dbReference>
<dbReference type="GO" id="GO:0005886">
    <property type="term" value="C:plasma membrane"/>
    <property type="evidence" value="ECO:0007669"/>
    <property type="project" value="UniProtKB-SubCell"/>
</dbReference>
<feature type="non-terminal residue" evidence="10">
    <location>
        <position position="118"/>
    </location>
</feature>
<dbReference type="InterPro" id="IPR036179">
    <property type="entry name" value="Ig-like_dom_sf"/>
</dbReference>
<dbReference type="AlphaFoldDB" id="A0A8J6B9M9"/>
<organism evidence="10 11">
    <name type="scientific">Eleutherodactylus coqui</name>
    <name type="common">Puerto Rican coqui</name>
    <dbReference type="NCBI Taxonomy" id="57060"/>
    <lineage>
        <taxon>Eukaryota</taxon>
        <taxon>Metazoa</taxon>
        <taxon>Chordata</taxon>
        <taxon>Craniata</taxon>
        <taxon>Vertebrata</taxon>
        <taxon>Euteleostomi</taxon>
        <taxon>Amphibia</taxon>
        <taxon>Batrachia</taxon>
        <taxon>Anura</taxon>
        <taxon>Neobatrachia</taxon>
        <taxon>Hyloidea</taxon>
        <taxon>Eleutherodactylidae</taxon>
        <taxon>Eleutherodactylinae</taxon>
        <taxon>Eleutherodactylus</taxon>
        <taxon>Eleutherodactylus</taxon>
    </lineage>
</organism>
<evidence type="ECO:0000313" key="10">
    <source>
        <dbReference type="EMBL" id="KAG9463171.1"/>
    </source>
</evidence>
<comment type="caution">
    <text evidence="10">The sequence shown here is derived from an EMBL/GenBank/DDBJ whole genome shotgun (WGS) entry which is preliminary data.</text>
</comment>
<evidence type="ECO:0000256" key="3">
    <source>
        <dbReference type="ARBA" id="ARBA00022729"/>
    </source>
</evidence>
<evidence type="ECO:0000256" key="8">
    <source>
        <dbReference type="SAM" id="SignalP"/>
    </source>
</evidence>
<keyword evidence="3 8" id="KW-0732">Signal</keyword>
<keyword evidence="6" id="KW-1015">Disulfide bond</keyword>
<keyword evidence="5" id="KW-0472">Membrane</keyword>
<comment type="subcellular location">
    <subcellularLocation>
        <location evidence="1">Cell membrane</location>
    </subcellularLocation>
</comment>
<sequence>MCWLRAAVIFFLCSSCTSDIIQTPQQECLVGEDCDLTCNHQFFTTGYYTYWYKMIPGQELVYIISDYKSKDLHENRFKMTFSNNRSFSVLNIQRVNPGDSAEYFCAQGDTVVQIDFLP</sequence>
<proteinExistence type="predicted"/>
<name>A0A8J6B9M9_ELECQ</name>
<protein>
    <recommendedName>
        <fullName evidence="9">Immunoglobulin V-set domain-containing protein</fullName>
    </recommendedName>
</protein>
<feature type="chain" id="PRO_5035154042" description="Immunoglobulin V-set domain-containing protein" evidence="8">
    <location>
        <begin position="19"/>
        <end position="118"/>
    </location>
</feature>
<evidence type="ECO:0000256" key="5">
    <source>
        <dbReference type="ARBA" id="ARBA00023136"/>
    </source>
</evidence>
<evidence type="ECO:0000256" key="4">
    <source>
        <dbReference type="ARBA" id="ARBA00022859"/>
    </source>
</evidence>
<evidence type="ECO:0000256" key="6">
    <source>
        <dbReference type="ARBA" id="ARBA00023157"/>
    </source>
</evidence>
<feature type="signal peptide" evidence="8">
    <location>
        <begin position="1"/>
        <end position="18"/>
    </location>
</feature>
<gene>
    <name evidence="10" type="ORF">GDO78_022260</name>
</gene>
<reference evidence="10" key="1">
    <citation type="thesis" date="2020" institute="ProQuest LLC" country="789 East Eisenhower Parkway, Ann Arbor, MI, USA">
        <title>Comparative Genomics and Chromosome Evolution.</title>
        <authorList>
            <person name="Mudd A.B."/>
        </authorList>
    </citation>
    <scope>NUCLEOTIDE SEQUENCE</scope>
    <source>
        <strain evidence="10">HN-11 Male</strain>
        <tissue evidence="10">Kidney and liver</tissue>
    </source>
</reference>
<keyword evidence="7" id="KW-0325">Glycoprotein</keyword>